<dbReference type="EMBL" id="AJMU01000036">
    <property type="protein sequence ID" value="EIG26602.1"/>
    <property type="molecule type" value="Genomic_DNA"/>
</dbReference>
<evidence type="ECO:0000313" key="3">
    <source>
        <dbReference type="EMBL" id="EIG26602.1"/>
    </source>
</evidence>
<feature type="compositionally biased region" description="Gly residues" evidence="1">
    <location>
        <begin position="220"/>
        <end position="230"/>
    </location>
</feature>
<protein>
    <submittedName>
        <fullName evidence="3">Lipoprotein GNA1870-like protein</fullName>
    </submittedName>
</protein>
<keyword evidence="3" id="KW-0449">Lipoprotein</keyword>
<proteinExistence type="predicted"/>
<feature type="compositionally biased region" description="Basic and acidic residues" evidence="1">
    <location>
        <begin position="206"/>
        <end position="217"/>
    </location>
</feature>
<comment type="caution">
    <text evidence="3">The sequence shown here is derived from an EMBL/GenBank/DDBJ whole genome shotgun (WGS) entry which is preliminary data.</text>
</comment>
<name>I2NL91_9PAST</name>
<feature type="domain" description="Factor H binding protein-like C-terminal" evidence="2">
    <location>
        <begin position="98"/>
        <end position="195"/>
    </location>
</feature>
<dbReference type="RefSeq" id="WP_005708341.1">
    <property type="nucleotide sequence ID" value="NZ_AJMU01000036.1"/>
</dbReference>
<accession>I2NL91</accession>
<evidence type="ECO:0000259" key="2">
    <source>
        <dbReference type="Pfam" id="PF08794"/>
    </source>
</evidence>
<dbReference type="AlphaFoldDB" id="I2NL91"/>
<reference evidence="3 4" key="1">
    <citation type="submission" date="2012-04" db="EMBL/GenBank/DDBJ databases">
        <authorList>
            <person name="Harkins D.M."/>
            <person name="Madupu R."/>
            <person name="Durkin A.S."/>
            <person name="Torralba M."/>
            <person name="Methe B."/>
            <person name="Sutton G.G."/>
            <person name="Nelson K.E."/>
        </authorList>
    </citation>
    <scope>NUCLEOTIDE SEQUENCE [LARGE SCALE GENOMIC DNA]</scope>
    <source>
        <strain evidence="3 4">HK411</strain>
    </source>
</reference>
<organism evidence="3 4">
    <name type="scientific">Haemophilus paraphrohaemolyticus HK411</name>
    <dbReference type="NCBI Taxonomy" id="1095743"/>
    <lineage>
        <taxon>Bacteria</taxon>
        <taxon>Pseudomonadati</taxon>
        <taxon>Pseudomonadota</taxon>
        <taxon>Gammaproteobacteria</taxon>
        <taxon>Pasteurellales</taxon>
        <taxon>Pasteurellaceae</taxon>
        <taxon>Haemophilus</taxon>
    </lineage>
</organism>
<dbReference type="PATRIC" id="fig|1095743.3.peg.580"/>
<evidence type="ECO:0000313" key="4">
    <source>
        <dbReference type="Proteomes" id="UP000003345"/>
    </source>
</evidence>
<sequence length="230" mass="25242">EYQAGLLKAQSIKETKIGQALPYHLGNNEIGYIDRSKQSISQDGKLTKFSGGTYIYNQPYSIVIANTESENIQNDVDLTPEWYAYDVDVAGLATEEKNIPTNGKATYMGQGFFNGATATFIYNVNFNIKKGQGRLTEMGGSGKLTLQEADIKRINLKGNNIIGVEGKAESSYNHLVDGHYQLGFFGPNAEEVSGLATFSMEEKRKTAGTTKNDHNKFEFGLGGTRGEIQK</sequence>
<dbReference type="Pfam" id="PF08794">
    <property type="entry name" value="FHBP_C"/>
    <property type="match status" value="1"/>
</dbReference>
<gene>
    <name evidence="3" type="ORF">HMPREF1054_2047</name>
</gene>
<dbReference type="eggNOG" id="COG3064">
    <property type="taxonomic scope" value="Bacteria"/>
</dbReference>
<evidence type="ECO:0000256" key="1">
    <source>
        <dbReference type="SAM" id="MobiDB-lite"/>
    </source>
</evidence>
<dbReference type="SUPFAM" id="SSF56925">
    <property type="entry name" value="OMPA-like"/>
    <property type="match status" value="1"/>
</dbReference>
<dbReference type="Gene3D" id="2.40.160.90">
    <property type="match status" value="1"/>
</dbReference>
<feature type="non-terminal residue" evidence="3">
    <location>
        <position position="1"/>
    </location>
</feature>
<dbReference type="Proteomes" id="UP000003345">
    <property type="component" value="Unassembled WGS sequence"/>
</dbReference>
<dbReference type="InterPro" id="IPR014902">
    <property type="entry name" value="FHBP-like_C"/>
</dbReference>
<dbReference type="InterPro" id="IPR011250">
    <property type="entry name" value="OMP/PagP_B-barrel"/>
</dbReference>
<feature type="region of interest" description="Disordered" evidence="1">
    <location>
        <begin position="206"/>
        <end position="230"/>
    </location>
</feature>